<dbReference type="PANTHER" id="PTHR43435">
    <property type="entry name" value="RIBULOKINASE"/>
    <property type="match status" value="1"/>
</dbReference>
<dbReference type="GO" id="GO:0005737">
    <property type="term" value="C:cytoplasm"/>
    <property type="evidence" value="ECO:0007669"/>
    <property type="project" value="TreeGrafter"/>
</dbReference>
<sequence length="533" mass="59533">MTNFEIGIGIDLGSSAVRVGIYDTKTDGLLRVISRKVSYTNWGSGKVTQSSEEIMSAIGHCFKTLKVDIRHVKSCGVAATCSMAVFERHHGQGLLPIDVYGYCTSTPHNVVFWMDNFAREECNALNKQDIQEKHFMGGSFIPEMAIPKLMNIAARYSDNLEINLEVFDLHTYIAYAIATSFSWDARALVNVSTTNGIGHDGELRGWKPSFYSEVVCLPNNIFIGPLSIPEPAYPTKVVSCIDCYSGWFSIFPSSPEYSLFIAAGTSTCYLYATKNSTKCIPGVWGPFTDIIDDTNHSSWQIYEAGQSATGLLIEHLFQSHPAAIAFGGSRAEIFEKIERIIMEEEEKSGKSIHFQAKHKFMYGELQGNRTPYCNPSMSGVFIGETTDRSFFDLTLKYISALEFLAFQTKQIIDSFENNIKELRVVGSQADNARLLSLISLVNNQMPIKVPLENASLMGVRGAYLMGKAKAEGKPIFEVIECRDRLSKIVKDATVIKIDDEKSLKKLLNVKYEIFLDMAKVQQKYISMVNTLNY</sequence>
<dbReference type="InterPro" id="IPR018485">
    <property type="entry name" value="FGGY_C"/>
</dbReference>
<dbReference type="GO" id="GO:0019321">
    <property type="term" value="P:pentose metabolic process"/>
    <property type="evidence" value="ECO:0007669"/>
    <property type="project" value="TreeGrafter"/>
</dbReference>
<keyword evidence="3" id="KW-1185">Reference proteome</keyword>
<dbReference type="EMBL" id="LT598486">
    <property type="protein sequence ID" value="SCW03100.1"/>
    <property type="molecule type" value="Genomic_DNA"/>
</dbReference>
<gene>
    <name evidence="2" type="ORF">LAFE_0G02938G</name>
</gene>
<dbReference type="InterPro" id="IPR043129">
    <property type="entry name" value="ATPase_NBD"/>
</dbReference>
<proteinExistence type="predicted"/>
<dbReference type="SUPFAM" id="SSF53067">
    <property type="entry name" value="Actin-like ATPase domain"/>
    <property type="match status" value="2"/>
</dbReference>
<evidence type="ECO:0000313" key="2">
    <source>
        <dbReference type="EMBL" id="SCW03100.1"/>
    </source>
</evidence>
<dbReference type="GO" id="GO:0019150">
    <property type="term" value="F:D-ribulokinase activity"/>
    <property type="evidence" value="ECO:0007669"/>
    <property type="project" value="TreeGrafter"/>
</dbReference>
<dbReference type="STRING" id="4955.A0A1G4MGT9"/>
<dbReference type="Gene3D" id="3.30.420.40">
    <property type="match status" value="1"/>
</dbReference>
<name>A0A1G4MGT9_LACFM</name>
<accession>A0A1G4MGT9</accession>
<evidence type="ECO:0000313" key="3">
    <source>
        <dbReference type="Proteomes" id="UP000190831"/>
    </source>
</evidence>
<protein>
    <submittedName>
        <fullName evidence="2">LAFE_0G02938g1_1</fullName>
    </submittedName>
</protein>
<feature type="domain" description="Carbohydrate kinase FGGY C-terminal" evidence="1">
    <location>
        <begin position="260"/>
        <end position="453"/>
    </location>
</feature>
<dbReference type="PANTHER" id="PTHR43435:SF1">
    <property type="entry name" value="PROTEIN MPA43"/>
    <property type="match status" value="1"/>
</dbReference>
<dbReference type="Gene3D" id="1.20.58.2240">
    <property type="match status" value="1"/>
</dbReference>
<dbReference type="Proteomes" id="UP000190831">
    <property type="component" value="Chromosome G"/>
</dbReference>
<dbReference type="Pfam" id="PF02782">
    <property type="entry name" value="FGGY_C"/>
    <property type="match status" value="1"/>
</dbReference>
<dbReference type="OMA" id="CIDCYAG"/>
<dbReference type="OrthoDB" id="203824at2759"/>
<organism evidence="2 3">
    <name type="scientific">Lachancea fermentati</name>
    <name type="common">Zygosaccharomyces fermentati</name>
    <dbReference type="NCBI Taxonomy" id="4955"/>
    <lineage>
        <taxon>Eukaryota</taxon>
        <taxon>Fungi</taxon>
        <taxon>Dikarya</taxon>
        <taxon>Ascomycota</taxon>
        <taxon>Saccharomycotina</taxon>
        <taxon>Saccharomycetes</taxon>
        <taxon>Saccharomycetales</taxon>
        <taxon>Saccharomycetaceae</taxon>
        <taxon>Lachancea</taxon>
    </lineage>
</organism>
<dbReference type="AlphaFoldDB" id="A0A1G4MGT9"/>
<evidence type="ECO:0000259" key="1">
    <source>
        <dbReference type="Pfam" id="PF02782"/>
    </source>
</evidence>
<reference evidence="2 3" key="1">
    <citation type="submission" date="2016-03" db="EMBL/GenBank/DDBJ databases">
        <authorList>
            <person name="Devillers H."/>
        </authorList>
    </citation>
    <scope>NUCLEOTIDE SEQUENCE [LARGE SCALE GENOMIC DNA]</scope>
    <source>
        <strain evidence="2">CBS 6772</strain>
    </source>
</reference>